<evidence type="ECO:0000313" key="6">
    <source>
        <dbReference type="Proteomes" id="UP000013086"/>
    </source>
</evidence>
<organism evidence="5 6">
    <name type="scientific">Acinetobacter bohemicus ANC 3994</name>
    <dbReference type="NCBI Taxonomy" id="1217715"/>
    <lineage>
        <taxon>Bacteria</taxon>
        <taxon>Pseudomonadati</taxon>
        <taxon>Pseudomonadota</taxon>
        <taxon>Gammaproteobacteria</taxon>
        <taxon>Moraxellales</taxon>
        <taxon>Moraxellaceae</taxon>
        <taxon>Acinetobacter</taxon>
    </lineage>
</organism>
<evidence type="ECO:0000256" key="1">
    <source>
        <dbReference type="ARBA" id="ARBA00022908"/>
    </source>
</evidence>
<dbReference type="RefSeq" id="WP_004648463.1">
    <property type="nucleotide sequence ID" value="NZ_KB849164.1"/>
</dbReference>
<protein>
    <recommendedName>
        <fullName evidence="4">Tyr recombinase domain-containing protein</fullName>
    </recommendedName>
</protein>
<dbReference type="SUPFAM" id="SSF56349">
    <property type="entry name" value="DNA breaking-rejoining enzymes"/>
    <property type="match status" value="1"/>
</dbReference>
<accession>N8Q7G5</accession>
<dbReference type="OrthoDB" id="9057547at2"/>
<dbReference type="PANTHER" id="PTHR30349">
    <property type="entry name" value="PHAGE INTEGRASE-RELATED"/>
    <property type="match status" value="1"/>
</dbReference>
<evidence type="ECO:0000313" key="5">
    <source>
        <dbReference type="EMBL" id="ENU19143.1"/>
    </source>
</evidence>
<reference evidence="5 6" key="1">
    <citation type="submission" date="2013-02" db="EMBL/GenBank/DDBJ databases">
        <title>The Genome Sequence of Acinetobacter sp. ANC 3994.</title>
        <authorList>
            <consortium name="The Broad Institute Genome Sequencing Platform"/>
            <consortium name="The Broad Institute Genome Sequencing Center for Infectious Disease"/>
            <person name="Cerqueira G."/>
            <person name="Feldgarden M."/>
            <person name="Courvalin P."/>
            <person name="Perichon B."/>
            <person name="Grillot-Courvalin C."/>
            <person name="Clermont D."/>
            <person name="Rocha E."/>
            <person name="Yoon E.-J."/>
            <person name="Nemec A."/>
            <person name="Walker B."/>
            <person name="Young S.K."/>
            <person name="Zeng Q."/>
            <person name="Gargeya S."/>
            <person name="Fitzgerald M."/>
            <person name="Haas B."/>
            <person name="Abouelleil A."/>
            <person name="Alvarado L."/>
            <person name="Arachchi H.M."/>
            <person name="Berlin A.M."/>
            <person name="Chapman S.B."/>
            <person name="Dewar J."/>
            <person name="Goldberg J."/>
            <person name="Griggs A."/>
            <person name="Gujja S."/>
            <person name="Hansen M."/>
            <person name="Howarth C."/>
            <person name="Imamovic A."/>
            <person name="Larimer J."/>
            <person name="McCowan C."/>
            <person name="Murphy C."/>
            <person name="Neiman D."/>
            <person name="Pearson M."/>
            <person name="Priest M."/>
            <person name="Roberts A."/>
            <person name="Saif S."/>
            <person name="Shea T."/>
            <person name="Sisk P."/>
            <person name="Sykes S."/>
            <person name="Wortman J."/>
            <person name="Nusbaum C."/>
            <person name="Birren B."/>
        </authorList>
    </citation>
    <scope>NUCLEOTIDE SEQUENCE [LARGE SCALE GENOMIC DNA]</scope>
    <source>
        <strain evidence="5 6">ANC 3994</strain>
    </source>
</reference>
<keyword evidence="3" id="KW-0233">DNA recombination</keyword>
<dbReference type="Proteomes" id="UP000013086">
    <property type="component" value="Unassembled WGS sequence"/>
</dbReference>
<dbReference type="GO" id="GO:0006310">
    <property type="term" value="P:DNA recombination"/>
    <property type="evidence" value="ECO:0007669"/>
    <property type="project" value="UniProtKB-KW"/>
</dbReference>
<dbReference type="GO" id="GO:0015074">
    <property type="term" value="P:DNA integration"/>
    <property type="evidence" value="ECO:0007669"/>
    <property type="project" value="UniProtKB-KW"/>
</dbReference>
<dbReference type="InterPro" id="IPR013762">
    <property type="entry name" value="Integrase-like_cat_sf"/>
</dbReference>
<dbReference type="CDD" id="cd00796">
    <property type="entry name" value="INT_Rci_Hp1_C"/>
    <property type="match status" value="1"/>
</dbReference>
<dbReference type="PATRIC" id="fig|1217715.3.peg.1951"/>
<dbReference type="PANTHER" id="PTHR30349:SF94">
    <property type="entry name" value="INTEGRASE_RECOMBINASE HI_1414-RELATED"/>
    <property type="match status" value="1"/>
</dbReference>
<evidence type="ECO:0000259" key="4">
    <source>
        <dbReference type="PROSITE" id="PS51898"/>
    </source>
</evidence>
<dbReference type="AlphaFoldDB" id="N8Q7G5"/>
<gene>
    <name evidence="5" type="ORF">F994_01999</name>
</gene>
<dbReference type="InterPro" id="IPR010998">
    <property type="entry name" value="Integrase_recombinase_N"/>
</dbReference>
<evidence type="ECO:0000256" key="2">
    <source>
        <dbReference type="ARBA" id="ARBA00023125"/>
    </source>
</evidence>
<dbReference type="InterPro" id="IPR050090">
    <property type="entry name" value="Tyrosine_recombinase_XerCD"/>
</dbReference>
<dbReference type="Pfam" id="PF00589">
    <property type="entry name" value="Phage_integrase"/>
    <property type="match status" value="1"/>
</dbReference>
<dbReference type="Gene3D" id="1.10.150.130">
    <property type="match status" value="1"/>
</dbReference>
<dbReference type="GO" id="GO:0003677">
    <property type="term" value="F:DNA binding"/>
    <property type="evidence" value="ECO:0007669"/>
    <property type="project" value="UniProtKB-KW"/>
</dbReference>
<sequence length="339" mass="39672">MKLPVPRKRGETYTITVSYQSKRYYCTRDTAKECEQWAALKLLELKTQTRIENGEVKPKFSFRDLNNKYYESVGQWKESKSSRAWIKGQHNNFESKFGALAQKSIYDITPKDLTNWRNKRLQQVGENTVLKEISHYSAMFTYAQKELFILNENAWMQMTKPKKPKARSRRIHISEIELILKALSYEMGQVPVLPQHYVAWGFLFAIETAMRRGEILSMERKDIFDGYVHLPKTKNGDPRIVPLSEEAKELLKLIKHEGRRIIPQSENAFRLMWEKRKTAVGLNNLHFHDTRHEAITRMVRVRKLPVEVLAKITGHKKIDVLVNTYYNPNADDLVAAFNG</sequence>
<dbReference type="EMBL" id="APOH01000015">
    <property type="protein sequence ID" value="ENU19143.1"/>
    <property type="molecule type" value="Genomic_DNA"/>
</dbReference>
<keyword evidence="2" id="KW-0238">DNA-binding</keyword>
<name>N8Q7G5_9GAMM</name>
<comment type="caution">
    <text evidence="5">The sequence shown here is derived from an EMBL/GenBank/DDBJ whole genome shotgun (WGS) entry which is preliminary data.</text>
</comment>
<keyword evidence="1" id="KW-0229">DNA integration</keyword>
<dbReference type="InterPro" id="IPR002104">
    <property type="entry name" value="Integrase_catalytic"/>
</dbReference>
<dbReference type="InterPro" id="IPR011010">
    <property type="entry name" value="DNA_brk_join_enz"/>
</dbReference>
<proteinExistence type="predicted"/>
<evidence type="ECO:0000256" key="3">
    <source>
        <dbReference type="ARBA" id="ARBA00023172"/>
    </source>
</evidence>
<feature type="domain" description="Tyr recombinase" evidence="4">
    <location>
        <begin position="162"/>
        <end position="338"/>
    </location>
</feature>
<dbReference type="Gene3D" id="1.10.443.10">
    <property type="entry name" value="Intergrase catalytic core"/>
    <property type="match status" value="1"/>
</dbReference>
<dbReference type="PROSITE" id="PS51898">
    <property type="entry name" value="TYR_RECOMBINASE"/>
    <property type="match status" value="1"/>
</dbReference>
<dbReference type="HOGENOM" id="CLU_027562_32_1_6"/>
<dbReference type="eggNOG" id="COG0582">
    <property type="taxonomic scope" value="Bacteria"/>
</dbReference>